<accession>A0A1B1U717</accession>
<dbReference type="STRING" id="222136.BBW65_07065"/>
<dbReference type="RefSeq" id="WP_066341453.1">
    <property type="nucleotide sequence ID" value="NZ_CP016503.1"/>
</dbReference>
<reference evidence="3" key="1">
    <citation type="submission" date="2016-07" db="EMBL/GenBank/DDBJ databases">
        <authorList>
            <person name="Florea S."/>
            <person name="Webb J.S."/>
            <person name="Jaromczyk J."/>
            <person name="Schardl C.L."/>
        </authorList>
    </citation>
    <scope>NUCLEOTIDE SEQUENCE [LARGE SCALE GENOMIC DNA]</scope>
    <source>
        <strain evidence="3">MIT 01-6242</strain>
    </source>
</reference>
<dbReference type="InterPro" id="IPR006528">
    <property type="entry name" value="Phage_head_morphogenesis_dom"/>
</dbReference>
<feature type="domain" description="Phage head morphogenesis" evidence="1">
    <location>
        <begin position="52"/>
        <end position="173"/>
    </location>
</feature>
<keyword evidence="3" id="KW-1185">Reference proteome</keyword>
<dbReference type="Proteomes" id="UP000092884">
    <property type="component" value="Chromosome"/>
</dbReference>
<gene>
    <name evidence="2" type="ORF">BBW65_07065</name>
</gene>
<sequence length="389" mass="44515">MLDFTTPPLQAIAYLLSKKPLALRDKADFRHHTAQTAFTISGITNIDRLSAFQNSIALAMLKGQSFSEWKKANANLIEGWEGANPKRLKKIYAHNLKNAYASGRKMEMMSRPAFKTPKDREGIEDGWFFRFSCVLDSATRPTHRVLHGTILPRNHSFWDTHTPPLDWGCRCRIDIFSSYDLEQKGWTPSSTPPISSIANPFASSSTSSHLAQIIAKKLEAHSHNKTASKALHSLQTELKKREKTFRALRRLYDSPDLKTPYSIGSIPSTLTSLLGTKEVGIVADTMRRHKSKHPEIDAFDYSLIPYILENIDSLYTDPKDERYLILISKKFDRHYRLALKHIKEKNEIWVSSLVGIDSEKKILREKRKLERNKTLVVVKDRPTPYAPMR</sequence>
<dbReference type="OrthoDB" id="9813502at2"/>
<dbReference type="Pfam" id="PF04233">
    <property type="entry name" value="Phage_Mu_F"/>
    <property type="match status" value="1"/>
</dbReference>
<protein>
    <recommendedName>
        <fullName evidence="1">Phage head morphogenesis domain-containing protein</fullName>
    </recommendedName>
</protein>
<name>A0A1B1U717_9HELI</name>
<dbReference type="AlphaFoldDB" id="A0A1B1U717"/>
<proteinExistence type="predicted"/>
<dbReference type="KEGG" id="het:BBW65_07065"/>
<dbReference type="EMBL" id="CP016503">
    <property type="protein sequence ID" value="ANV98568.1"/>
    <property type="molecule type" value="Genomic_DNA"/>
</dbReference>
<evidence type="ECO:0000313" key="3">
    <source>
        <dbReference type="Proteomes" id="UP000092884"/>
    </source>
</evidence>
<organism evidence="2 3">
    <name type="scientific">Helicobacter enhydrae</name>
    <dbReference type="NCBI Taxonomy" id="222136"/>
    <lineage>
        <taxon>Bacteria</taxon>
        <taxon>Pseudomonadati</taxon>
        <taxon>Campylobacterota</taxon>
        <taxon>Epsilonproteobacteria</taxon>
        <taxon>Campylobacterales</taxon>
        <taxon>Helicobacteraceae</taxon>
        <taxon>Helicobacter</taxon>
    </lineage>
</organism>
<evidence type="ECO:0000313" key="2">
    <source>
        <dbReference type="EMBL" id="ANV98568.1"/>
    </source>
</evidence>
<evidence type="ECO:0000259" key="1">
    <source>
        <dbReference type="Pfam" id="PF04233"/>
    </source>
</evidence>